<keyword evidence="9" id="KW-0472">Membrane</keyword>
<comment type="subcellular location">
    <subcellularLocation>
        <location evidence="1">Membrane</location>
        <topology evidence="1">Multi-pass membrane protein</topology>
    </subcellularLocation>
</comment>
<keyword evidence="10" id="KW-0275">Fatty acid biosynthesis</keyword>
<evidence type="ECO:0000256" key="8">
    <source>
        <dbReference type="ARBA" id="ARBA00023098"/>
    </source>
</evidence>
<evidence type="ECO:0000256" key="10">
    <source>
        <dbReference type="ARBA" id="ARBA00023160"/>
    </source>
</evidence>
<evidence type="ECO:0000256" key="2">
    <source>
        <dbReference type="ARBA" id="ARBA00008749"/>
    </source>
</evidence>
<keyword evidence="5" id="KW-0276">Fatty acid metabolism</keyword>
<dbReference type="AlphaFoldDB" id="A0A1D2QRA9"/>
<dbReference type="EMBL" id="MDLC01000014">
    <property type="protein sequence ID" value="ODS24073.1"/>
    <property type="molecule type" value="Genomic_DNA"/>
</dbReference>
<evidence type="ECO:0000313" key="11">
    <source>
        <dbReference type="EMBL" id="ODS24073.1"/>
    </source>
</evidence>
<dbReference type="PANTHER" id="PTHR11351:SF31">
    <property type="entry name" value="DESATURASE 1, ISOFORM A-RELATED"/>
    <property type="match status" value="1"/>
</dbReference>
<evidence type="ECO:0000256" key="4">
    <source>
        <dbReference type="ARBA" id="ARBA00022692"/>
    </source>
</evidence>
<evidence type="ECO:0000256" key="9">
    <source>
        <dbReference type="ARBA" id="ARBA00023136"/>
    </source>
</evidence>
<protein>
    <recommendedName>
        <fullName evidence="13">Fatty acid desaturase domain-containing protein</fullName>
    </recommendedName>
</protein>
<keyword evidence="8" id="KW-0443">Lipid metabolism</keyword>
<comment type="caution">
    <text evidence="11">The sequence shown here is derived from an EMBL/GenBank/DDBJ whole genome shotgun (WGS) entry which is preliminary data.</text>
</comment>
<name>A0A1D2QRA9_9GAMM</name>
<dbReference type="GO" id="GO:0016717">
    <property type="term" value="F:oxidoreductase activity, acting on paired donors, with oxidation of a pair of donors resulting in the reduction of molecular oxygen to two molecules of water"/>
    <property type="evidence" value="ECO:0007669"/>
    <property type="project" value="InterPro"/>
</dbReference>
<evidence type="ECO:0000256" key="5">
    <source>
        <dbReference type="ARBA" id="ARBA00022832"/>
    </source>
</evidence>
<dbReference type="STRING" id="62101.AB835_05470"/>
<sequence length="97" mass="11230">MYFFTINSTGHLKSAIVGYRNYETSDNSKNLALFVLLSFGACWHNNHHRFTSSATTQRRWWELDCGYLILRLLAAFSICWDLKQPPSVSDQCVYSSK</sequence>
<evidence type="ECO:0000256" key="7">
    <source>
        <dbReference type="ARBA" id="ARBA00023002"/>
    </source>
</evidence>
<evidence type="ECO:0000313" key="12">
    <source>
        <dbReference type="Proteomes" id="UP000242502"/>
    </source>
</evidence>
<keyword evidence="6" id="KW-1133">Transmembrane helix</keyword>
<proteinExistence type="inferred from homology"/>
<evidence type="ECO:0000256" key="1">
    <source>
        <dbReference type="ARBA" id="ARBA00004141"/>
    </source>
</evidence>
<dbReference type="GO" id="GO:0006633">
    <property type="term" value="P:fatty acid biosynthetic process"/>
    <property type="evidence" value="ECO:0007669"/>
    <property type="project" value="UniProtKB-KW"/>
</dbReference>
<evidence type="ECO:0008006" key="13">
    <source>
        <dbReference type="Google" id="ProtNLM"/>
    </source>
</evidence>
<keyword evidence="4" id="KW-0812">Transmembrane</keyword>
<dbReference type="GO" id="GO:0016020">
    <property type="term" value="C:membrane"/>
    <property type="evidence" value="ECO:0007669"/>
    <property type="project" value="UniProtKB-SubCell"/>
</dbReference>
<dbReference type="PANTHER" id="PTHR11351">
    <property type="entry name" value="ACYL-COA DESATURASE"/>
    <property type="match status" value="1"/>
</dbReference>
<evidence type="ECO:0000256" key="3">
    <source>
        <dbReference type="ARBA" id="ARBA00022516"/>
    </source>
</evidence>
<dbReference type="Proteomes" id="UP000242502">
    <property type="component" value="Unassembled WGS sequence"/>
</dbReference>
<dbReference type="InterPro" id="IPR015876">
    <property type="entry name" value="Acyl-CoA_DS"/>
</dbReference>
<keyword evidence="7" id="KW-0560">Oxidoreductase</keyword>
<accession>A0A1D2QRA9</accession>
<evidence type="ECO:0000256" key="6">
    <source>
        <dbReference type="ARBA" id="ARBA00022989"/>
    </source>
</evidence>
<keyword evidence="3" id="KW-0444">Lipid biosynthesis</keyword>
<comment type="similarity">
    <text evidence="2">Belongs to the fatty acid desaturase type 2 family.</text>
</comment>
<gene>
    <name evidence="11" type="ORF">AB835_05470</name>
</gene>
<organism evidence="11 12">
    <name type="scientific">Candidatus Endobugula sertula</name>
    <name type="common">Bugula neritina bacterial symbiont</name>
    <dbReference type="NCBI Taxonomy" id="62101"/>
    <lineage>
        <taxon>Bacteria</taxon>
        <taxon>Pseudomonadati</taxon>
        <taxon>Pseudomonadota</taxon>
        <taxon>Gammaproteobacteria</taxon>
        <taxon>Cellvibrionales</taxon>
        <taxon>Cellvibrionaceae</taxon>
        <taxon>Candidatus Endobugula</taxon>
    </lineage>
</organism>
<reference evidence="11 12" key="1">
    <citation type="journal article" date="2016" name="Appl. Environ. Microbiol.">
        <title>Lack of Overt Genome Reduction in the Bryostatin-Producing Bryozoan Symbiont "Candidatus Endobugula sertula".</title>
        <authorList>
            <person name="Miller I.J."/>
            <person name="Vanee N."/>
            <person name="Fong S.S."/>
            <person name="Lim-Fong G.E."/>
            <person name="Kwan J.C."/>
        </authorList>
    </citation>
    <scope>NUCLEOTIDE SEQUENCE [LARGE SCALE GENOMIC DNA]</scope>
    <source>
        <strain evidence="11">AB1-4</strain>
    </source>
</reference>